<organism evidence="1 2">
    <name type="scientific">Cupriavidus basilensis</name>
    <dbReference type="NCBI Taxonomy" id="68895"/>
    <lineage>
        <taxon>Bacteria</taxon>
        <taxon>Pseudomonadati</taxon>
        <taxon>Pseudomonadota</taxon>
        <taxon>Betaproteobacteria</taxon>
        <taxon>Burkholderiales</taxon>
        <taxon>Burkholderiaceae</taxon>
        <taxon>Cupriavidus</taxon>
    </lineage>
</organism>
<sequence>MAHKPKACTLAPKHTWEFVRNVTLKNVTMSARGTMVKISYRGKYRCACGELRLGISRPEVSSHD</sequence>
<name>A0ABT6AWW8_9BURK</name>
<dbReference type="EMBL" id="JARJLM010000484">
    <property type="protein sequence ID" value="MDF3837097.1"/>
    <property type="molecule type" value="Genomic_DNA"/>
</dbReference>
<proteinExistence type="predicted"/>
<evidence type="ECO:0000313" key="2">
    <source>
        <dbReference type="Proteomes" id="UP001216674"/>
    </source>
</evidence>
<accession>A0ABT6AWW8</accession>
<protein>
    <submittedName>
        <fullName evidence="1">Uncharacterized protein</fullName>
    </submittedName>
</protein>
<keyword evidence="2" id="KW-1185">Reference proteome</keyword>
<dbReference type="RefSeq" id="WP_276267386.1">
    <property type="nucleotide sequence ID" value="NZ_JARJLM010000484.1"/>
</dbReference>
<dbReference type="Proteomes" id="UP001216674">
    <property type="component" value="Unassembled WGS sequence"/>
</dbReference>
<comment type="caution">
    <text evidence="1">The sequence shown here is derived from an EMBL/GenBank/DDBJ whole genome shotgun (WGS) entry which is preliminary data.</text>
</comment>
<gene>
    <name evidence="1" type="ORF">P3W85_29700</name>
</gene>
<evidence type="ECO:0000313" key="1">
    <source>
        <dbReference type="EMBL" id="MDF3837097.1"/>
    </source>
</evidence>
<reference evidence="1 2" key="1">
    <citation type="submission" date="2023-03" db="EMBL/GenBank/DDBJ databases">
        <title>Draft assemblies of triclosan tolerant bacteria isolated from returned activated sludge.</title>
        <authorList>
            <person name="Van Hamelsveld S."/>
        </authorList>
    </citation>
    <scope>NUCLEOTIDE SEQUENCE [LARGE SCALE GENOMIC DNA]</scope>
    <source>
        <strain evidence="1 2">GW210010_S58</strain>
    </source>
</reference>